<sequence>MSSKLRKLFVSLAVLGNVYVISDAYADQTLVATRNISLKASLDIGGDAFFLPNTNFGTGSYREKRTGGYALIKDTTYAELYGKPILAGQWKTPWGFSVFGQASAIGSTTLGDGDAESISQTTRTPRAVTLEEANLGIDLPFTKERKLIIEGGRQKFQIDDGFLMGKGAYSSGDRGAWWYAPRFAFSGPGVIKYQGKELRADVFMLENNTNNKQTRNNDRPETKFEGFDITWFRSRPGGDGGAVYEDRAAYLTLTYFHVRKANIGSAYDYANRGDRQGMNVSQLSWGGTFVPIRALGISKHFTLYGTFVSEQNSHAGNGYKGVSAYSTYIEPGYTFTSLPWKPHVFYRYTRFSGGKNPHSRTKHNYDTYFLYDGRRYTYGGYWPGEITGMYLSPLSNMEIHQVDLTGVPPVHLLRKADELKLGLHFYDLSFLYPTGSGLSRNVGSHMSDELDFSAEYTFDGNTSGAIAGGVAFAGPAGKALAKAGVPGGMPMPPIHGTSGVLELYFYRHF</sequence>
<keyword evidence="1" id="KW-0732">Signal</keyword>
<accession>A0A7U7J1W0</accession>
<evidence type="ECO:0008006" key="4">
    <source>
        <dbReference type="Google" id="ProtNLM"/>
    </source>
</evidence>
<feature type="chain" id="PRO_5031471537" description="Alginate export domain-containing protein" evidence="1">
    <location>
        <begin position="27"/>
        <end position="509"/>
    </location>
</feature>
<dbReference type="RefSeq" id="WP_052349140.1">
    <property type="nucleotide sequence ID" value="NZ_CBLY010000006.1"/>
</dbReference>
<evidence type="ECO:0000313" key="2">
    <source>
        <dbReference type="EMBL" id="CDG34267.1"/>
    </source>
</evidence>
<reference evidence="2 3" key="1">
    <citation type="journal article" date="2014" name="Genome Biol. Evol.">
        <title>Acetic acid bacteria genomes reveal functional traits for adaptation to life in insect guts.</title>
        <authorList>
            <person name="Chouaia B."/>
            <person name="Gaiarsa S."/>
            <person name="Crotti E."/>
            <person name="Comandatore F."/>
            <person name="Degli Esposti M."/>
            <person name="Ricci I."/>
            <person name="Alma A."/>
            <person name="Favia G."/>
            <person name="Bandi C."/>
            <person name="Daffonchio D."/>
        </authorList>
    </citation>
    <scope>NUCLEOTIDE SEQUENCE [LARGE SCALE GENOMIC DNA]</scope>
    <source>
        <strain evidence="3">AM169</strain>
    </source>
</reference>
<dbReference type="EMBL" id="CBLY010000006">
    <property type="protein sequence ID" value="CDG34267.1"/>
    <property type="molecule type" value="Genomic_DNA"/>
</dbReference>
<evidence type="ECO:0000313" key="3">
    <source>
        <dbReference type="Proteomes" id="UP000027590"/>
    </source>
</evidence>
<feature type="signal peptide" evidence="1">
    <location>
        <begin position="1"/>
        <end position="26"/>
    </location>
</feature>
<comment type="caution">
    <text evidence="2">The sequence shown here is derived from an EMBL/GenBank/DDBJ whole genome shotgun (WGS) entry which is preliminary data.</text>
</comment>
<name>A0A7U7J1W0_9PROT</name>
<dbReference type="Proteomes" id="UP000027590">
    <property type="component" value="Unassembled WGS sequence"/>
</dbReference>
<gene>
    <name evidence="2" type="ORF">SACS_1529</name>
</gene>
<reference evidence="2 3" key="2">
    <citation type="journal article" date="2014" name="PLoS ONE">
        <title>Evolution of mitochondria reconstructed from the energy metabolism of living bacteria.</title>
        <authorList>
            <person name="Degli Esposti M."/>
            <person name="Chouaia B."/>
            <person name="Comandatore F."/>
            <person name="Crotti E."/>
            <person name="Sassera D."/>
            <person name="Lievens P.M."/>
            <person name="Daffonchio D."/>
            <person name="Bandi C."/>
        </authorList>
    </citation>
    <scope>NUCLEOTIDE SEQUENCE [LARGE SCALE GENOMIC DNA]</scope>
    <source>
        <strain evidence="3">AM169</strain>
    </source>
</reference>
<protein>
    <recommendedName>
        <fullName evidence="4">Alginate export domain-containing protein</fullName>
    </recommendedName>
</protein>
<organism evidence="2 3">
    <name type="scientific">Parasaccharibacter apium</name>
    <dbReference type="NCBI Taxonomy" id="1510841"/>
    <lineage>
        <taxon>Bacteria</taxon>
        <taxon>Pseudomonadati</taxon>
        <taxon>Pseudomonadota</taxon>
        <taxon>Alphaproteobacteria</taxon>
        <taxon>Acetobacterales</taxon>
        <taxon>Acetobacteraceae</taxon>
        <taxon>Parasaccharibacter</taxon>
    </lineage>
</organism>
<evidence type="ECO:0000256" key="1">
    <source>
        <dbReference type="SAM" id="SignalP"/>
    </source>
</evidence>
<dbReference type="AlphaFoldDB" id="A0A7U7J1W0"/>
<proteinExistence type="predicted"/>